<sequence>MQNKIFNFRKGFLTLWLILAMATVAVIAIIAFGVLDLGKLKQSLPGYSPVPVIKDSQVESLQKLSSSDEIVDVEKDLNDTNLNNLDEELPQVDQALNEL</sequence>
<organism evidence="2 3">
    <name type="scientific">Candidatus Curtissbacteria bacterium GW2011_GWA2_41_24</name>
    <dbReference type="NCBI Taxonomy" id="1618411"/>
    <lineage>
        <taxon>Bacteria</taxon>
        <taxon>Candidatus Curtissiibacteriota</taxon>
    </lineage>
</organism>
<evidence type="ECO:0000313" key="3">
    <source>
        <dbReference type="Proteomes" id="UP000034493"/>
    </source>
</evidence>
<keyword evidence="1" id="KW-0472">Membrane</keyword>
<keyword evidence="1" id="KW-0812">Transmembrane</keyword>
<proteinExistence type="predicted"/>
<evidence type="ECO:0000256" key="1">
    <source>
        <dbReference type="SAM" id="Phobius"/>
    </source>
</evidence>
<evidence type="ECO:0000313" key="2">
    <source>
        <dbReference type="EMBL" id="KKS04931.1"/>
    </source>
</evidence>
<accession>A0A0G0Y655</accession>
<dbReference type="AlphaFoldDB" id="A0A0G0Y655"/>
<keyword evidence="1" id="KW-1133">Transmembrane helix</keyword>
<dbReference type="EMBL" id="LCBC01000002">
    <property type="protein sequence ID" value="KKS04931.1"/>
    <property type="molecule type" value="Genomic_DNA"/>
</dbReference>
<gene>
    <name evidence="2" type="ORF">UU56_C0002G0071</name>
</gene>
<name>A0A0G0Y655_9BACT</name>
<dbReference type="Proteomes" id="UP000034493">
    <property type="component" value="Unassembled WGS sequence"/>
</dbReference>
<reference evidence="2 3" key="1">
    <citation type="journal article" date="2015" name="Nature">
        <title>rRNA introns, odd ribosomes, and small enigmatic genomes across a large radiation of phyla.</title>
        <authorList>
            <person name="Brown C.T."/>
            <person name="Hug L.A."/>
            <person name="Thomas B.C."/>
            <person name="Sharon I."/>
            <person name="Castelle C.J."/>
            <person name="Singh A."/>
            <person name="Wilkins M.J."/>
            <person name="Williams K.H."/>
            <person name="Banfield J.F."/>
        </authorList>
    </citation>
    <scope>NUCLEOTIDE SEQUENCE [LARGE SCALE GENOMIC DNA]</scope>
</reference>
<feature type="transmembrane region" description="Helical" evidence="1">
    <location>
        <begin position="12"/>
        <end position="35"/>
    </location>
</feature>
<protein>
    <submittedName>
        <fullName evidence="2">Uncharacterized protein</fullName>
    </submittedName>
</protein>
<comment type="caution">
    <text evidence="2">The sequence shown here is derived from an EMBL/GenBank/DDBJ whole genome shotgun (WGS) entry which is preliminary data.</text>
</comment>